<gene>
    <name evidence="1" type="ORF">IV203_035768</name>
</gene>
<proteinExistence type="predicted"/>
<dbReference type="AlphaFoldDB" id="A0A9K3LF95"/>
<accession>A0A9K3LF95</accession>
<organism evidence="1 2">
    <name type="scientific">Nitzschia inconspicua</name>
    <dbReference type="NCBI Taxonomy" id="303405"/>
    <lineage>
        <taxon>Eukaryota</taxon>
        <taxon>Sar</taxon>
        <taxon>Stramenopiles</taxon>
        <taxon>Ochrophyta</taxon>
        <taxon>Bacillariophyta</taxon>
        <taxon>Bacillariophyceae</taxon>
        <taxon>Bacillariophycidae</taxon>
        <taxon>Bacillariales</taxon>
        <taxon>Bacillariaceae</taxon>
        <taxon>Nitzschia</taxon>
    </lineage>
</organism>
<sequence>MIRRMTIFGKERMHNLKQSIQKRVCPALCENLKSLASRWKCPIRPECQEFASFMKRAEDNRLSGTTDDDVVENAMNEWHQLTKTKFRFKQCYDLLTVMMPQVHIHQTFARPC</sequence>
<reference evidence="1" key="1">
    <citation type="journal article" date="2021" name="Sci. Rep.">
        <title>Diploid genomic architecture of Nitzschia inconspicua, an elite biomass production diatom.</title>
        <authorList>
            <person name="Oliver A."/>
            <person name="Podell S."/>
            <person name="Pinowska A."/>
            <person name="Traller J.C."/>
            <person name="Smith S.R."/>
            <person name="McClure R."/>
            <person name="Beliaev A."/>
            <person name="Bohutskyi P."/>
            <person name="Hill E.A."/>
            <person name="Rabines A."/>
            <person name="Zheng H."/>
            <person name="Allen L.Z."/>
            <person name="Kuo A."/>
            <person name="Grigoriev I.V."/>
            <person name="Allen A.E."/>
            <person name="Hazlebeck D."/>
            <person name="Allen E.E."/>
        </authorList>
    </citation>
    <scope>NUCLEOTIDE SEQUENCE</scope>
    <source>
        <strain evidence="1">Hildebrandi</strain>
    </source>
</reference>
<evidence type="ECO:0000313" key="1">
    <source>
        <dbReference type="EMBL" id="KAG7360669.1"/>
    </source>
</evidence>
<name>A0A9K3LF95_9STRA</name>
<protein>
    <submittedName>
        <fullName evidence="1">Uncharacterized protein</fullName>
    </submittedName>
</protein>
<reference evidence="1" key="2">
    <citation type="submission" date="2021-04" db="EMBL/GenBank/DDBJ databases">
        <authorList>
            <person name="Podell S."/>
        </authorList>
    </citation>
    <scope>NUCLEOTIDE SEQUENCE</scope>
    <source>
        <strain evidence="1">Hildebrandi</strain>
    </source>
</reference>
<dbReference type="EMBL" id="JAGRRH010000013">
    <property type="protein sequence ID" value="KAG7360669.1"/>
    <property type="molecule type" value="Genomic_DNA"/>
</dbReference>
<dbReference type="Proteomes" id="UP000693970">
    <property type="component" value="Unassembled WGS sequence"/>
</dbReference>
<keyword evidence="2" id="KW-1185">Reference proteome</keyword>
<comment type="caution">
    <text evidence="1">The sequence shown here is derived from an EMBL/GenBank/DDBJ whole genome shotgun (WGS) entry which is preliminary data.</text>
</comment>
<evidence type="ECO:0000313" key="2">
    <source>
        <dbReference type="Proteomes" id="UP000693970"/>
    </source>
</evidence>